<dbReference type="RefSeq" id="WP_100441631.1">
    <property type="nucleotide sequence ID" value="NZ_CBCPIZ010000017.1"/>
</dbReference>
<evidence type="ECO:0000259" key="3">
    <source>
        <dbReference type="PROSITE" id="PS51186"/>
    </source>
</evidence>
<dbReference type="InterPro" id="IPR000182">
    <property type="entry name" value="GNAT_dom"/>
</dbReference>
<dbReference type="CDD" id="cd04301">
    <property type="entry name" value="NAT_SF"/>
    <property type="match status" value="1"/>
</dbReference>
<comment type="caution">
    <text evidence="4">The sequence shown here is derived from an EMBL/GenBank/DDBJ whole genome shotgun (WGS) entry which is preliminary data.</text>
</comment>
<reference evidence="4 5" key="1">
    <citation type="journal article" date="2017" name="Front. Microbiol.">
        <title>Double-Face Meets the Bacterial World: The Opportunistic Pathogen Stenotrophomonas maltophilia.</title>
        <authorList>
            <person name="Lira F."/>
            <person name="Berg G."/>
            <person name="Martinez J.L."/>
        </authorList>
    </citation>
    <scope>NUCLEOTIDE SEQUENCE [LARGE SCALE GENOMIC DNA]</scope>
    <source>
        <strain evidence="4 5">EA1</strain>
    </source>
</reference>
<dbReference type="Proteomes" id="UP000230167">
    <property type="component" value="Unassembled WGS sequence"/>
</dbReference>
<evidence type="ECO:0000256" key="1">
    <source>
        <dbReference type="ARBA" id="ARBA00022679"/>
    </source>
</evidence>
<dbReference type="GO" id="GO:0016747">
    <property type="term" value="F:acyltransferase activity, transferring groups other than amino-acyl groups"/>
    <property type="evidence" value="ECO:0007669"/>
    <property type="project" value="InterPro"/>
</dbReference>
<dbReference type="Gene3D" id="3.40.630.30">
    <property type="match status" value="1"/>
</dbReference>
<protein>
    <submittedName>
        <fullName evidence="4">GNAT family N-acetyltransferase</fullName>
    </submittedName>
</protein>
<feature type="domain" description="N-acetyltransferase" evidence="3">
    <location>
        <begin position="3"/>
        <end position="154"/>
    </location>
</feature>
<evidence type="ECO:0000313" key="5">
    <source>
        <dbReference type="Proteomes" id="UP000230167"/>
    </source>
</evidence>
<organism evidence="4 5">
    <name type="scientific">Stenotrophomonas maltophilia</name>
    <name type="common">Pseudomonas maltophilia</name>
    <name type="synonym">Xanthomonas maltophilia</name>
    <dbReference type="NCBI Taxonomy" id="40324"/>
    <lineage>
        <taxon>Bacteria</taxon>
        <taxon>Pseudomonadati</taxon>
        <taxon>Pseudomonadota</taxon>
        <taxon>Gammaproteobacteria</taxon>
        <taxon>Lysobacterales</taxon>
        <taxon>Lysobacteraceae</taxon>
        <taxon>Stenotrophomonas</taxon>
        <taxon>Stenotrophomonas maltophilia group</taxon>
    </lineage>
</organism>
<dbReference type="EMBL" id="NEQV01000005">
    <property type="protein sequence ID" value="PJL26253.1"/>
    <property type="molecule type" value="Genomic_DNA"/>
</dbReference>
<accession>A0A2J0UA98</accession>
<evidence type="ECO:0000313" key="4">
    <source>
        <dbReference type="EMBL" id="PJL26253.1"/>
    </source>
</evidence>
<keyword evidence="2" id="KW-0012">Acyltransferase</keyword>
<keyword evidence="1 4" id="KW-0808">Transferase</keyword>
<sequence>MTECLHPVQPRHYAVIGAWLDSASATQRWAGPGVPYPLAPDAFAQALQLPQRPGWVLLDAHGHCIGFGQYWPTSPGTLHLGRIIVSPQARGRGLGRALMQALMAQALQSAAVERLTLRVYRDNVAAVTLYRDLGFQPMEDASTPDLLFMQHRAG</sequence>
<gene>
    <name evidence="4" type="ORF">B9Y64_16430</name>
</gene>
<proteinExistence type="predicted"/>
<dbReference type="InterPro" id="IPR016181">
    <property type="entry name" value="Acyl_CoA_acyltransferase"/>
</dbReference>
<name>A0A2J0UA98_STEMA</name>
<dbReference type="InterPro" id="IPR050832">
    <property type="entry name" value="Bact_Acetyltransf"/>
</dbReference>
<evidence type="ECO:0000256" key="2">
    <source>
        <dbReference type="ARBA" id="ARBA00023315"/>
    </source>
</evidence>
<dbReference type="PANTHER" id="PTHR43877">
    <property type="entry name" value="AMINOALKYLPHOSPHONATE N-ACETYLTRANSFERASE-RELATED-RELATED"/>
    <property type="match status" value="1"/>
</dbReference>
<dbReference type="Pfam" id="PF00583">
    <property type="entry name" value="Acetyltransf_1"/>
    <property type="match status" value="1"/>
</dbReference>
<dbReference type="OrthoDB" id="326501at2"/>
<dbReference type="PROSITE" id="PS51186">
    <property type="entry name" value="GNAT"/>
    <property type="match status" value="1"/>
</dbReference>
<dbReference type="AlphaFoldDB" id="A0A2J0UA98"/>
<dbReference type="SUPFAM" id="SSF55729">
    <property type="entry name" value="Acyl-CoA N-acyltransferases (Nat)"/>
    <property type="match status" value="1"/>
</dbReference>